<feature type="compositionally biased region" description="Basic and acidic residues" evidence="1">
    <location>
        <begin position="249"/>
        <end position="259"/>
    </location>
</feature>
<dbReference type="EMBL" id="LGTL01000003">
    <property type="protein sequence ID" value="KPA83739.1"/>
    <property type="molecule type" value="Genomic_DNA"/>
</dbReference>
<feature type="region of interest" description="Disordered" evidence="1">
    <location>
        <begin position="456"/>
        <end position="586"/>
    </location>
</feature>
<feature type="region of interest" description="Disordered" evidence="1">
    <location>
        <begin position="1"/>
        <end position="32"/>
    </location>
</feature>
<evidence type="ECO:0000256" key="1">
    <source>
        <dbReference type="SAM" id="MobiDB-lite"/>
    </source>
</evidence>
<accession>A0A0N0VGV3</accession>
<dbReference type="RefSeq" id="XP_015662177.1">
    <property type="nucleotide sequence ID" value="XM_015798699.1"/>
</dbReference>
<feature type="compositionally biased region" description="Polar residues" evidence="1">
    <location>
        <begin position="1"/>
        <end position="10"/>
    </location>
</feature>
<dbReference type="EMBL" id="LGTL01000003">
    <property type="protein sequence ID" value="KPA83738.1"/>
    <property type="molecule type" value="Genomic_DNA"/>
</dbReference>
<feature type="compositionally biased region" description="Low complexity" evidence="1">
    <location>
        <begin position="562"/>
        <end position="574"/>
    </location>
</feature>
<dbReference type="OrthoDB" id="266401at2759"/>
<keyword evidence="3" id="KW-1185">Reference proteome</keyword>
<proteinExistence type="predicted"/>
<feature type="region of interest" description="Disordered" evidence="1">
    <location>
        <begin position="54"/>
        <end position="100"/>
    </location>
</feature>
<feature type="compositionally biased region" description="Basic and acidic residues" evidence="1">
    <location>
        <begin position="764"/>
        <end position="789"/>
    </location>
</feature>
<feature type="region of interest" description="Disordered" evidence="1">
    <location>
        <begin position="140"/>
        <end position="186"/>
    </location>
</feature>
<protein>
    <submittedName>
        <fullName evidence="2">Uncharacterized protein</fullName>
    </submittedName>
</protein>
<feature type="compositionally biased region" description="Polar residues" evidence="1">
    <location>
        <begin position="534"/>
        <end position="556"/>
    </location>
</feature>
<organism evidence="2 3">
    <name type="scientific">Leptomonas pyrrhocoris</name>
    <name type="common">Firebug parasite</name>
    <dbReference type="NCBI Taxonomy" id="157538"/>
    <lineage>
        <taxon>Eukaryota</taxon>
        <taxon>Discoba</taxon>
        <taxon>Euglenozoa</taxon>
        <taxon>Kinetoplastea</taxon>
        <taxon>Metakinetoplastina</taxon>
        <taxon>Trypanosomatida</taxon>
        <taxon>Trypanosomatidae</taxon>
        <taxon>Leishmaniinae</taxon>
        <taxon>Leptomonas</taxon>
    </lineage>
</organism>
<dbReference type="AlphaFoldDB" id="A0A0N0VGV3"/>
<gene>
    <name evidence="2" type="ORF">ABB37_01981</name>
</gene>
<feature type="compositionally biased region" description="Low complexity" evidence="1">
    <location>
        <begin position="823"/>
        <end position="855"/>
    </location>
</feature>
<dbReference type="Proteomes" id="UP000037923">
    <property type="component" value="Unassembled WGS sequence"/>
</dbReference>
<dbReference type="VEuPathDB" id="TriTrypDB:LpyrH10_03_1320"/>
<name>A0A0N0VGV3_LEPPY</name>
<evidence type="ECO:0000313" key="3">
    <source>
        <dbReference type="Proteomes" id="UP000037923"/>
    </source>
</evidence>
<evidence type="ECO:0000313" key="2">
    <source>
        <dbReference type="EMBL" id="KPA83738.1"/>
    </source>
</evidence>
<feature type="region of interest" description="Disordered" evidence="1">
    <location>
        <begin position="748"/>
        <end position="855"/>
    </location>
</feature>
<feature type="region of interest" description="Disordered" evidence="1">
    <location>
        <begin position="209"/>
        <end position="325"/>
    </location>
</feature>
<feature type="compositionally biased region" description="Basic and acidic residues" evidence="1">
    <location>
        <begin position="268"/>
        <end position="288"/>
    </location>
</feature>
<dbReference type="RefSeq" id="XP_015662178.1">
    <property type="nucleotide sequence ID" value="XM_015798700.1"/>
</dbReference>
<sequence>MSDVTAQIQLSPLREVPLSPVEREETSAEPSFSCHCVVEDMRGWPAAAPFSLSVSPERTTIPQSPSQDVHPGSCTNPSPHGLSSPDQADVVNGTDTAATSAGAAGINGAASDALAAAAATHQGSGSASYSRNGDTVALASSVSGSHVTQDGMVVPPIQGIPQSKGTATSAPAPHAKVNWKDRKVPPRTKLAVKGAFSNMTTVDVLRQVRPLQTKTRQVEAAGWSKLGYDELEEEEEAPHAYAAPPSPQQEERGAKRDDSDGADDDRDDWDRRVEAEEAATRVHTEAPPRHQRVSPEGVGAGGSSVSRTPPQDSAMKRPNDRVPLVHTPRNTASVQAACPSPSAALPGGVVHEVEPYATRTAASAQRSPTVLRSPPSHLLSSYRDVYSTYGVAAPDHYSGGSRRVAAAPPAAVVTTAIHEKPTHDNADATHPVGFALCAAIGQQRRAAAERAYLERAAEAAGEPHPLANKNRPTSAGDVRGARRPRKMSLLPPPRGYEAFAQKGHARRTAAEQEEEQRQRDEVRNCTYVPRINQRRSPSAVNTGTASRKASQTSTNVFDGGKAAATSPSPQSSAPGDSSESNASVFERLVKEAAQRDARLRQLELKYTPSFVPQRITAAAAPVVEEGSAAAPPAPPHGHSRNVFEELYALSKKRTPSPSPAKTADVERKGHSARAASAHPGCAETARTHPKEGEASSEAVDAGATADGAAVHVKKSEAEIAQYIAGMLSREAERRTRWTKHQLALKAEDERASLRHPALNPKTGELAERARARHRAREEQQKLQEAEKVKRHEAKKVAIGRPAQRRQREERSRHPQKPQQPHQTSAATKGTTTSAEVSNVATEPARAVAAASPSTPARRSLGAEFYEHQQRTEERKCRHLEQLRLQKAEEEFKECTFRPRINNVSEKIAQRVLVESFDVAEDDAARRRDFPQFTTPPDAPMLRQGSLPRSVDLACHDGRSLLHELRGETPPQDPIVRAPSCAADSEEGEFALRVQRIPLEAARAGPSADDITPQRSPEPLSAQLRNLEEMLREWKELERECSPMLRRPSQTGVAD</sequence>
<feature type="region of interest" description="Disordered" evidence="1">
    <location>
        <begin position="650"/>
        <end position="699"/>
    </location>
</feature>
<feature type="compositionally biased region" description="Polar residues" evidence="1">
    <location>
        <begin position="54"/>
        <end position="78"/>
    </location>
</feature>
<reference evidence="2 3" key="1">
    <citation type="submission" date="2015-07" db="EMBL/GenBank/DDBJ databases">
        <title>High-quality genome of monoxenous trypanosomatid Leptomonas pyrrhocoris.</title>
        <authorList>
            <person name="Flegontov P."/>
            <person name="Butenko A."/>
            <person name="Firsov S."/>
            <person name="Vlcek C."/>
            <person name="Logacheva M.D."/>
            <person name="Field M."/>
            <person name="Filatov D."/>
            <person name="Flegontova O."/>
            <person name="Gerasimov E."/>
            <person name="Jackson A.P."/>
            <person name="Kelly S."/>
            <person name="Opperdoes F."/>
            <person name="O'Reilly A."/>
            <person name="Votypka J."/>
            <person name="Yurchenko V."/>
            <person name="Lukes J."/>
        </authorList>
    </citation>
    <scope>NUCLEOTIDE SEQUENCE [LARGE SCALE GENOMIC DNA]</scope>
    <source>
        <strain evidence="2">H10</strain>
    </source>
</reference>
<dbReference type="GeneID" id="26902276"/>
<comment type="caution">
    <text evidence="2">The sequence shown here is derived from an EMBL/GenBank/DDBJ whole genome shotgun (WGS) entry which is preliminary data.</text>
</comment>
<feature type="compositionally biased region" description="Polar residues" evidence="1">
    <location>
        <begin position="160"/>
        <end position="169"/>
    </location>
</feature>
<dbReference type="OMA" id="CTHHPRV"/>